<gene>
    <name evidence="7" type="ORF">FCC1311_005792</name>
</gene>
<evidence type="ECO:0000313" key="7">
    <source>
        <dbReference type="EMBL" id="GBG24361.1"/>
    </source>
</evidence>
<accession>A0A2R5G8I9</accession>
<evidence type="ECO:0000313" key="8">
    <source>
        <dbReference type="Proteomes" id="UP000241890"/>
    </source>
</evidence>
<dbReference type="EMBL" id="BEYU01000005">
    <property type="protein sequence ID" value="GBG24361.1"/>
    <property type="molecule type" value="Genomic_DNA"/>
</dbReference>
<keyword evidence="2" id="KW-0999">Mitochondrion inner membrane</keyword>
<keyword evidence="5" id="KW-0472">Membrane</keyword>
<dbReference type="PANTHER" id="PTHR11504">
    <property type="entry name" value="CYTOCHROME C OXIDASE POLYPEPTIDE VIA"/>
    <property type="match status" value="1"/>
</dbReference>
<dbReference type="GO" id="GO:0030234">
    <property type="term" value="F:enzyme regulator activity"/>
    <property type="evidence" value="ECO:0007669"/>
    <property type="project" value="TreeGrafter"/>
</dbReference>
<dbReference type="AlphaFoldDB" id="A0A2R5G8I9"/>
<dbReference type="InterPro" id="IPR001349">
    <property type="entry name" value="Cyt_c_oxidase_su6a"/>
</dbReference>
<comment type="similarity">
    <text evidence="6">Belongs to the cytochrome c oxidase subunit 6A family.</text>
</comment>
<reference evidence="7 8" key="1">
    <citation type="submission" date="2017-12" db="EMBL/GenBank/DDBJ databases">
        <title>Sequencing, de novo assembly and annotation of complete genome of a new Thraustochytrid species, strain FCC1311.</title>
        <authorList>
            <person name="Sedici K."/>
            <person name="Godart F."/>
            <person name="Aiese Cigliano R."/>
            <person name="Sanseverino W."/>
            <person name="Barakat M."/>
            <person name="Ortet P."/>
            <person name="Marechal E."/>
            <person name="Cagnac O."/>
            <person name="Amato A."/>
        </authorList>
    </citation>
    <scope>NUCLEOTIDE SEQUENCE [LARGE SCALE GENOMIC DNA]</scope>
</reference>
<keyword evidence="8" id="KW-1185">Reference proteome</keyword>
<evidence type="ECO:0000256" key="5">
    <source>
        <dbReference type="ARBA" id="ARBA00023136"/>
    </source>
</evidence>
<proteinExistence type="inferred from homology"/>
<dbReference type="InterPro" id="IPR036418">
    <property type="entry name" value="Cyt_c_oxidase_su6a_sf"/>
</dbReference>
<organism evidence="7 8">
    <name type="scientific">Hondaea fermentalgiana</name>
    <dbReference type="NCBI Taxonomy" id="2315210"/>
    <lineage>
        <taxon>Eukaryota</taxon>
        <taxon>Sar</taxon>
        <taxon>Stramenopiles</taxon>
        <taxon>Bigyra</taxon>
        <taxon>Labyrinthulomycetes</taxon>
        <taxon>Thraustochytrida</taxon>
        <taxon>Thraustochytriidae</taxon>
        <taxon>Hondaea</taxon>
    </lineage>
</organism>
<dbReference type="Proteomes" id="UP000241890">
    <property type="component" value="Unassembled WGS sequence"/>
</dbReference>
<evidence type="ECO:0000256" key="2">
    <source>
        <dbReference type="ARBA" id="ARBA00022792"/>
    </source>
</evidence>
<keyword evidence="4" id="KW-0496">Mitochondrion</keyword>
<evidence type="ECO:0000256" key="3">
    <source>
        <dbReference type="ARBA" id="ARBA00022946"/>
    </source>
</evidence>
<sequence length="111" mass="12592">MSAGLFSAATRAGVARNAMTRVARRNFSAESHQAHHEATMKQWEKVTKMAIPLIGVLAAANFFLHMSHGHHEAPEKKYTYQSIVHKKFPWSECPQCGFFETECWAKCRAEK</sequence>
<dbReference type="Gene3D" id="4.10.95.10">
    <property type="entry name" value="Cytochrome c oxidase, subunit VIa"/>
    <property type="match status" value="1"/>
</dbReference>
<comment type="subcellular location">
    <subcellularLocation>
        <location evidence="1">Mitochondrion inner membrane</location>
    </subcellularLocation>
</comment>
<dbReference type="InParanoid" id="A0A2R5G8I9"/>
<name>A0A2R5G8I9_9STRA</name>
<dbReference type="SUPFAM" id="SSF81411">
    <property type="entry name" value="Mitochondrial cytochrome c oxidase subunit VIa"/>
    <property type="match status" value="1"/>
</dbReference>
<keyword evidence="3" id="KW-0809">Transit peptide</keyword>
<dbReference type="GO" id="GO:0005743">
    <property type="term" value="C:mitochondrial inner membrane"/>
    <property type="evidence" value="ECO:0007669"/>
    <property type="project" value="UniProtKB-SubCell"/>
</dbReference>
<comment type="caution">
    <text evidence="7">The sequence shown here is derived from an EMBL/GenBank/DDBJ whole genome shotgun (WGS) entry which is preliminary data.</text>
</comment>
<evidence type="ECO:0000256" key="1">
    <source>
        <dbReference type="ARBA" id="ARBA00004273"/>
    </source>
</evidence>
<dbReference type="PANTHER" id="PTHR11504:SF0">
    <property type="entry name" value="CYTOCHROME C OXIDASE SUBUNIT"/>
    <property type="match status" value="1"/>
</dbReference>
<protein>
    <submittedName>
        <fullName evidence="7">Cytochrome c oxidase subunit 6A, mitochondrial</fullName>
    </submittedName>
</protein>
<evidence type="ECO:0000256" key="6">
    <source>
        <dbReference type="RuleBase" id="RU004396"/>
    </source>
</evidence>
<dbReference type="Pfam" id="PF02046">
    <property type="entry name" value="COX6A"/>
    <property type="match status" value="1"/>
</dbReference>
<evidence type="ECO:0000256" key="4">
    <source>
        <dbReference type="ARBA" id="ARBA00023128"/>
    </source>
</evidence>
<dbReference type="GO" id="GO:0006123">
    <property type="term" value="P:mitochondrial electron transport, cytochrome c to oxygen"/>
    <property type="evidence" value="ECO:0007669"/>
    <property type="project" value="TreeGrafter"/>
</dbReference>